<dbReference type="AlphaFoldDB" id="A0A699ZXW8"/>
<evidence type="ECO:0000313" key="4">
    <source>
        <dbReference type="Proteomes" id="UP000485058"/>
    </source>
</evidence>
<dbReference type="PANTHER" id="PTHR22997">
    <property type="entry name" value="PIH1 DOMAIN-CONTAINING PROTEIN 1"/>
    <property type="match status" value="1"/>
</dbReference>
<protein>
    <submittedName>
        <fullName evidence="3">PIH1 domain-containing protein</fullName>
    </submittedName>
</protein>
<evidence type="ECO:0000313" key="3">
    <source>
        <dbReference type="EMBL" id="GFH20832.1"/>
    </source>
</evidence>
<evidence type="ECO:0000259" key="2">
    <source>
        <dbReference type="Pfam" id="PF08190"/>
    </source>
</evidence>
<organism evidence="3 4">
    <name type="scientific">Haematococcus lacustris</name>
    <name type="common">Green alga</name>
    <name type="synonym">Haematococcus pluvialis</name>
    <dbReference type="NCBI Taxonomy" id="44745"/>
    <lineage>
        <taxon>Eukaryota</taxon>
        <taxon>Viridiplantae</taxon>
        <taxon>Chlorophyta</taxon>
        <taxon>core chlorophytes</taxon>
        <taxon>Chlorophyceae</taxon>
        <taxon>CS clade</taxon>
        <taxon>Chlamydomonadales</taxon>
        <taxon>Haematococcaceae</taxon>
        <taxon>Haematococcus</taxon>
    </lineage>
</organism>
<sequence length="151" mass="16315">MDANDASAEELLALVEEIQRQTGSLDDVPPDLAQLLRRVKKEQGKPVEDIPSEEIIPRPGFVVKTSDASGAKVFINMCGHDKVAAPGNWQGLQVPEEVQAALDNVDSLTDAQQESLRFPLSMTPPQPDVDKKGAACTTFDCCLNEDVIKTG</sequence>
<evidence type="ECO:0000256" key="1">
    <source>
        <dbReference type="ARBA" id="ARBA00008511"/>
    </source>
</evidence>
<dbReference type="InterPro" id="IPR012981">
    <property type="entry name" value="PIH1_N"/>
</dbReference>
<accession>A0A699ZXW8</accession>
<feature type="domain" description="PIH1 N-terminal" evidence="2">
    <location>
        <begin position="52"/>
        <end position="149"/>
    </location>
</feature>
<dbReference type="Proteomes" id="UP000485058">
    <property type="component" value="Unassembled WGS sequence"/>
</dbReference>
<dbReference type="GO" id="GO:0005737">
    <property type="term" value="C:cytoplasm"/>
    <property type="evidence" value="ECO:0007669"/>
    <property type="project" value="TreeGrafter"/>
</dbReference>
<dbReference type="InterPro" id="IPR050734">
    <property type="entry name" value="PIH1/Kintoun_subfamily"/>
</dbReference>
<comment type="similarity">
    <text evidence="1">Belongs to the PIH1 family.</text>
</comment>
<name>A0A699ZXW8_HAELA</name>
<keyword evidence="4" id="KW-1185">Reference proteome</keyword>
<dbReference type="PANTHER" id="PTHR22997:SF11">
    <property type="entry name" value="PIH1 N-TERMINAL DOMAIN-CONTAINING PROTEIN"/>
    <property type="match status" value="1"/>
</dbReference>
<dbReference type="Pfam" id="PF08190">
    <property type="entry name" value="PIH1"/>
    <property type="match status" value="1"/>
</dbReference>
<dbReference type="EMBL" id="BLLF01001706">
    <property type="protein sequence ID" value="GFH20832.1"/>
    <property type="molecule type" value="Genomic_DNA"/>
</dbReference>
<gene>
    <name evidence="3" type="ORF">HaLaN_18022</name>
</gene>
<reference evidence="3 4" key="1">
    <citation type="submission" date="2020-02" db="EMBL/GenBank/DDBJ databases">
        <title>Draft genome sequence of Haematococcus lacustris strain NIES-144.</title>
        <authorList>
            <person name="Morimoto D."/>
            <person name="Nakagawa S."/>
            <person name="Yoshida T."/>
            <person name="Sawayama S."/>
        </authorList>
    </citation>
    <scope>NUCLEOTIDE SEQUENCE [LARGE SCALE GENOMIC DNA]</scope>
    <source>
        <strain evidence="3 4">NIES-144</strain>
    </source>
</reference>
<proteinExistence type="inferred from homology"/>
<comment type="caution">
    <text evidence="3">The sequence shown here is derived from an EMBL/GenBank/DDBJ whole genome shotgun (WGS) entry which is preliminary data.</text>
</comment>